<dbReference type="GO" id="GO:0003677">
    <property type="term" value="F:DNA binding"/>
    <property type="evidence" value="ECO:0007669"/>
    <property type="project" value="InterPro"/>
</dbReference>
<evidence type="ECO:0008006" key="4">
    <source>
        <dbReference type="Google" id="ProtNLM"/>
    </source>
</evidence>
<dbReference type="InterPro" id="IPR011010">
    <property type="entry name" value="DNA_brk_join_enz"/>
</dbReference>
<evidence type="ECO:0000313" key="2">
    <source>
        <dbReference type="EMBL" id="MBE9031618.1"/>
    </source>
</evidence>
<comment type="caution">
    <text evidence="2">The sequence shown here is derived from an EMBL/GenBank/DDBJ whole genome shotgun (WGS) entry which is preliminary data.</text>
</comment>
<accession>A0A928VN21</accession>
<dbReference type="EMBL" id="JADEXQ010000070">
    <property type="protein sequence ID" value="MBE9031618.1"/>
    <property type="molecule type" value="Genomic_DNA"/>
</dbReference>
<dbReference type="SUPFAM" id="SSF56349">
    <property type="entry name" value="DNA breaking-rejoining enzymes"/>
    <property type="match status" value="1"/>
</dbReference>
<keyword evidence="1" id="KW-0233">DNA recombination</keyword>
<gene>
    <name evidence="2" type="ORF">IQ266_17940</name>
</gene>
<protein>
    <recommendedName>
        <fullName evidence="4">Tyr recombinase domain-containing protein</fullName>
    </recommendedName>
</protein>
<dbReference type="InterPro" id="IPR013762">
    <property type="entry name" value="Integrase-like_cat_sf"/>
</dbReference>
<name>A0A928VN21_9CYAN</name>
<dbReference type="GO" id="GO:0006310">
    <property type="term" value="P:DNA recombination"/>
    <property type="evidence" value="ECO:0007669"/>
    <property type="project" value="UniProtKB-KW"/>
</dbReference>
<dbReference type="AlphaFoldDB" id="A0A928VN21"/>
<evidence type="ECO:0000313" key="3">
    <source>
        <dbReference type="Proteomes" id="UP000625316"/>
    </source>
</evidence>
<proteinExistence type="predicted"/>
<dbReference type="Gene3D" id="1.10.443.10">
    <property type="entry name" value="Intergrase catalytic core"/>
    <property type="match status" value="1"/>
</dbReference>
<sequence length="211" mass="24252">MAIGVLARFAEIEYDPSPYRGSYNPKSVQPRDIPSDALIVESFATLKNPSWRWFFGMVAAYGLRPHEVFRLDLDLLQAGDPVCHVGDNTKTGFRRVWAYHPEWFEQFSLQSVNLPSIKLDRENRKLGESAAEYFHETARLPFPLYNLRHAWAIRATLYGLQDALASQQMGHSLEVHNRIYQKWIGRAAHQAAYDATLQNPLRPKPPSFPKQ</sequence>
<keyword evidence="3" id="KW-1185">Reference proteome</keyword>
<dbReference type="GO" id="GO:0015074">
    <property type="term" value="P:DNA integration"/>
    <property type="evidence" value="ECO:0007669"/>
    <property type="project" value="InterPro"/>
</dbReference>
<evidence type="ECO:0000256" key="1">
    <source>
        <dbReference type="ARBA" id="ARBA00023172"/>
    </source>
</evidence>
<reference evidence="2" key="1">
    <citation type="submission" date="2020-10" db="EMBL/GenBank/DDBJ databases">
        <authorList>
            <person name="Castelo-Branco R."/>
            <person name="Eusebio N."/>
            <person name="Adriana R."/>
            <person name="Vieira A."/>
            <person name="Brugerolle De Fraissinette N."/>
            <person name="Rezende De Castro R."/>
            <person name="Schneider M.P."/>
            <person name="Vasconcelos V."/>
            <person name="Leao P.N."/>
        </authorList>
    </citation>
    <scope>NUCLEOTIDE SEQUENCE</scope>
    <source>
        <strain evidence="2">LEGE 11480</strain>
    </source>
</reference>
<organism evidence="2 3">
    <name type="scientific">Romeriopsis navalis LEGE 11480</name>
    <dbReference type="NCBI Taxonomy" id="2777977"/>
    <lineage>
        <taxon>Bacteria</taxon>
        <taxon>Bacillati</taxon>
        <taxon>Cyanobacteriota</taxon>
        <taxon>Cyanophyceae</taxon>
        <taxon>Leptolyngbyales</taxon>
        <taxon>Leptolyngbyaceae</taxon>
        <taxon>Romeriopsis</taxon>
        <taxon>Romeriopsis navalis</taxon>
    </lineage>
</organism>
<dbReference type="Proteomes" id="UP000625316">
    <property type="component" value="Unassembled WGS sequence"/>
</dbReference>